<gene>
    <name evidence="1" type="ORF">PVK06_020254</name>
</gene>
<sequence>MLQKNASFSISSNIELKPKREGKEHARVITLRFEVVIKELVRPIIREGSEKENSTYTPRVGDG</sequence>
<keyword evidence="2" id="KW-1185">Reference proteome</keyword>
<protein>
    <submittedName>
        <fullName evidence="1">Uncharacterized protein</fullName>
    </submittedName>
</protein>
<accession>A0ABR0PLX2</accession>
<comment type="caution">
    <text evidence="1">The sequence shown here is derived from an EMBL/GenBank/DDBJ whole genome shotgun (WGS) entry which is preliminary data.</text>
</comment>
<dbReference type="EMBL" id="JARKNE010000006">
    <property type="protein sequence ID" value="KAK5825421.1"/>
    <property type="molecule type" value="Genomic_DNA"/>
</dbReference>
<organism evidence="1 2">
    <name type="scientific">Gossypium arboreum</name>
    <name type="common">Tree cotton</name>
    <name type="synonym">Gossypium nanking</name>
    <dbReference type="NCBI Taxonomy" id="29729"/>
    <lineage>
        <taxon>Eukaryota</taxon>
        <taxon>Viridiplantae</taxon>
        <taxon>Streptophyta</taxon>
        <taxon>Embryophyta</taxon>
        <taxon>Tracheophyta</taxon>
        <taxon>Spermatophyta</taxon>
        <taxon>Magnoliopsida</taxon>
        <taxon>eudicotyledons</taxon>
        <taxon>Gunneridae</taxon>
        <taxon>Pentapetalae</taxon>
        <taxon>rosids</taxon>
        <taxon>malvids</taxon>
        <taxon>Malvales</taxon>
        <taxon>Malvaceae</taxon>
        <taxon>Malvoideae</taxon>
        <taxon>Gossypium</taxon>
    </lineage>
</organism>
<proteinExistence type="predicted"/>
<evidence type="ECO:0000313" key="1">
    <source>
        <dbReference type="EMBL" id="KAK5825421.1"/>
    </source>
</evidence>
<dbReference type="Proteomes" id="UP001358586">
    <property type="component" value="Chromosome 6"/>
</dbReference>
<evidence type="ECO:0000313" key="2">
    <source>
        <dbReference type="Proteomes" id="UP001358586"/>
    </source>
</evidence>
<reference evidence="1 2" key="1">
    <citation type="submission" date="2023-03" db="EMBL/GenBank/DDBJ databases">
        <title>WGS of Gossypium arboreum.</title>
        <authorList>
            <person name="Yu D."/>
        </authorList>
    </citation>
    <scope>NUCLEOTIDE SEQUENCE [LARGE SCALE GENOMIC DNA]</scope>
    <source>
        <tissue evidence="1">Leaf</tissue>
    </source>
</reference>
<name>A0ABR0PLX2_GOSAR</name>